<sequence>MKTTITKKGQTVVPSSLRKKYGLSEGTQLEWLDTGDLFKVIPIPKNLVKSLRGCAKGEKLTQKLLKDRKKDKSLE</sequence>
<dbReference type="SUPFAM" id="SSF89447">
    <property type="entry name" value="AbrB/MazE/MraZ-like"/>
    <property type="match status" value="1"/>
</dbReference>
<evidence type="ECO:0000313" key="2">
    <source>
        <dbReference type="EMBL" id="ODS34442.1"/>
    </source>
</evidence>
<dbReference type="SMART" id="SM00966">
    <property type="entry name" value="SpoVT_AbrB"/>
    <property type="match status" value="1"/>
</dbReference>
<dbReference type="NCBIfam" id="TIGR01439">
    <property type="entry name" value="lp_hng_hel_AbrB"/>
    <property type="match status" value="1"/>
</dbReference>
<gene>
    <name evidence="2" type="ORF">SCARUB_00453</name>
</gene>
<name>A0A1E3XFN0_9BACT</name>
<dbReference type="Gene3D" id="2.10.260.10">
    <property type="match status" value="1"/>
</dbReference>
<reference evidence="2 3" key="1">
    <citation type="submission" date="2016-07" db="EMBL/GenBank/DDBJ databases">
        <title>Draft genome of Scalindua rubra, obtained from a brine-seawater interface in the Red Sea, sheds light on salt adaptation in anammox bacteria.</title>
        <authorList>
            <person name="Speth D.R."/>
            <person name="Lagkouvardos I."/>
            <person name="Wang Y."/>
            <person name="Qian P.-Y."/>
            <person name="Dutilh B.E."/>
            <person name="Jetten M.S."/>
        </authorList>
    </citation>
    <scope>NUCLEOTIDE SEQUENCE [LARGE SCALE GENOMIC DNA]</scope>
    <source>
        <strain evidence="2">BSI-1</strain>
    </source>
</reference>
<dbReference type="Proteomes" id="UP000094056">
    <property type="component" value="Unassembled WGS sequence"/>
</dbReference>
<feature type="domain" description="SpoVT-AbrB" evidence="1">
    <location>
        <begin position="3"/>
        <end position="48"/>
    </location>
</feature>
<protein>
    <recommendedName>
        <fullName evidence="1">SpoVT-AbrB domain-containing protein</fullName>
    </recommendedName>
</protein>
<evidence type="ECO:0000259" key="1">
    <source>
        <dbReference type="SMART" id="SM00966"/>
    </source>
</evidence>
<dbReference type="Pfam" id="PF04014">
    <property type="entry name" value="MazE_antitoxin"/>
    <property type="match status" value="1"/>
</dbReference>
<dbReference type="InterPro" id="IPR007159">
    <property type="entry name" value="SpoVT-AbrB_dom"/>
</dbReference>
<dbReference type="EMBL" id="MAYW01000007">
    <property type="protein sequence ID" value="ODS34442.1"/>
    <property type="molecule type" value="Genomic_DNA"/>
</dbReference>
<accession>A0A1E3XFN0</accession>
<dbReference type="InterPro" id="IPR037914">
    <property type="entry name" value="SpoVT-AbrB_sf"/>
</dbReference>
<comment type="caution">
    <text evidence="2">The sequence shown here is derived from an EMBL/GenBank/DDBJ whole genome shotgun (WGS) entry which is preliminary data.</text>
</comment>
<dbReference type="GO" id="GO:0003677">
    <property type="term" value="F:DNA binding"/>
    <property type="evidence" value="ECO:0007669"/>
    <property type="project" value="InterPro"/>
</dbReference>
<organism evidence="2 3">
    <name type="scientific">Candidatus Scalindua rubra</name>
    <dbReference type="NCBI Taxonomy" id="1872076"/>
    <lineage>
        <taxon>Bacteria</taxon>
        <taxon>Pseudomonadati</taxon>
        <taxon>Planctomycetota</taxon>
        <taxon>Candidatus Brocadiia</taxon>
        <taxon>Candidatus Brocadiales</taxon>
        <taxon>Candidatus Scalinduaceae</taxon>
        <taxon>Candidatus Scalindua</taxon>
    </lineage>
</organism>
<evidence type="ECO:0000313" key="3">
    <source>
        <dbReference type="Proteomes" id="UP000094056"/>
    </source>
</evidence>
<proteinExistence type="predicted"/>
<dbReference type="AlphaFoldDB" id="A0A1E3XFN0"/>